<evidence type="ECO:0000259" key="1">
    <source>
        <dbReference type="Pfam" id="PF10988"/>
    </source>
</evidence>
<sequence>MHRLLRTSFVRPRGGAIAALAMALPFAYQVREHEVQAPRNPVVSDKETVEKRWELVNGASSLNRIKIDAPGVTFVSYEQVQDQTEDVHLGSIRVTSDSEKLVECVEVVPLPPNGVQLRFKSKECADLRGHLLTAITLARDQQVNELEARGGGVVVVEENVLVSDCEHARVDLTLEGSGSLFVNELSHDLNLKELRCAVNGSGRLQLIGGDRIRARDMLQFEAGGASSIKAFAGTFETALLKSSIAGSGAVTVVPNEKLIVHKLKTTIAGSGTATYAGQGECSVQRCSITGSGTVDAGGIQCQEASVTTVGSGKVTWNVAESLKASSWGSTSVQYVDSLPKLVEGKSMNLKPAPSVIQEKVAPTAVPIRETAFEMSQVTPEKETTGADSDTTELGKALGFLKNAFFGDKVTYKIDIDLDDDPKSPKA</sequence>
<dbReference type="Proteomes" id="UP000794436">
    <property type="component" value="Unassembled WGS sequence"/>
</dbReference>
<evidence type="ECO:0000313" key="3">
    <source>
        <dbReference type="Proteomes" id="UP000794436"/>
    </source>
</evidence>
<dbReference type="OrthoDB" id="110101at2759"/>
<evidence type="ECO:0000313" key="2">
    <source>
        <dbReference type="EMBL" id="TMW61803.1"/>
    </source>
</evidence>
<dbReference type="Gene3D" id="2.160.20.120">
    <property type="match status" value="1"/>
</dbReference>
<accession>A0A8K1CEZ9</accession>
<reference evidence="2" key="1">
    <citation type="submission" date="2019-03" db="EMBL/GenBank/DDBJ databases">
        <title>Long read genome sequence of the mycoparasitic Pythium oligandrum ATCC 38472 isolated from sugarbeet rhizosphere.</title>
        <authorList>
            <person name="Gaulin E."/>
        </authorList>
    </citation>
    <scope>NUCLEOTIDE SEQUENCE</scope>
    <source>
        <strain evidence="2">ATCC 38472_TT</strain>
    </source>
</reference>
<gene>
    <name evidence="2" type="ORF">Poli38472_010866</name>
</gene>
<comment type="caution">
    <text evidence="2">The sequence shown here is derived from an EMBL/GenBank/DDBJ whole genome shotgun (WGS) entry which is preliminary data.</text>
</comment>
<dbReference type="PANTHER" id="PTHR39200">
    <property type="entry name" value="HYPOTHETICAL EXPORTED PROTEIN"/>
    <property type="match status" value="1"/>
</dbReference>
<dbReference type="AlphaFoldDB" id="A0A8K1CEZ9"/>
<dbReference type="Pfam" id="PF10988">
    <property type="entry name" value="DUF2807"/>
    <property type="match status" value="1"/>
</dbReference>
<dbReference type="InterPro" id="IPR021255">
    <property type="entry name" value="DUF2807"/>
</dbReference>
<proteinExistence type="predicted"/>
<feature type="domain" description="Putative auto-transporter adhesin head GIN" evidence="1">
    <location>
        <begin position="260"/>
        <end position="335"/>
    </location>
</feature>
<protein>
    <recommendedName>
        <fullName evidence="1">Putative auto-transporter adhesin head GIN domain-containing protein</fullName>
    </recommendedName>
</protein>
<organism evidence="2 3">
    <name type="scientific">Pythium oligandrum</name>
    <name type="common">Mycoparasitic fungus</name>
    <dbReference type="NCBI Taxonomy" id="41045"/>
    <lineage>
        <taxon>Eukaryota</taxon>
        <taxon>Sar</taxon>
        <taxon>Stramenopiles</taxon>
        <taxon>Oomycota</taxon>
        <taxon>Peronosporomycetes</taxon>
        <taxon>Pythiales</taxon>
        <taxon>Pythiaceae</taxon>
        <taxon>Pythium</taxon>
    </lineage>
</organism>
<name>A0A8K1CEZ9_PYTOL</name>
<dbReference type="PANTHER" id="PTHR39200:SF1">
    <property type="entry name" value="AUTO-TRANSPORTER ADHESIN HEAD GIN DOMAIN-CONTAINING PROTEIN-RELATED"/>
    <property type="match status" value="1"/>
</dbReference>
<keyword evidence="3" id="KW-1185">Reference proteome</keyword>
<dbReference type="EMBL" id="SPLM01000075">
    <property type="protein sequence ID" value="TMW61803.1"/>
    <property type="molecule type" value="Genomic_DNA"/>
</dbReference>